<name>A0A9W8BLZ9_9FUNG</name>
<dbReference type="OrthoDB" id="1862401at2759"/>
<dbReference type="InterPro" id="IPR050317">
    <property type="entry name" value="Plant_Fungal_Acyltransferase"/>
</dbReference>
<protein>
    <submittedName>
        <fullName evidence="2">Uncharacterized protein</fullName>
    </submittedName>
</protein>
<sequence length="490" mass="53801">MEQFKQSVKSETIDLCEFDYVPSFLNVPFFFYYENKDGGSDFMPLELLRESFFVALKDYPILAGRQVMAGRGHAKIVVDKDNLNLPEYRESHSSVHFSELQASRFGCEILPGGAATASIMAAADASGTIKLASIHVVRLVDNSGVVIFASIVHSVVDGTGFCQFISHWGKVCKWMHGGSVACECPSFPFSYLRSTIFDHMPAERKELDVLTKEVLTTNGFIAKWLSWVSPEFRGSVLKTLSAVASDTGHAFHISDKSLAYLHTIAREYIPNGERVSDNDIITGLLSIVFARTGSKKVSNSKSGGFLASLGAFLLPSSYVSHKEHTTLVVVDSRPRLAGLIDAMYNGNAVVVRRFANPTETLHGPISSQALATMVRIVRGLVDDTDAQCIRQIVDDGGRNPAKFVSLLAHSLTTPTMLVTNLSRIPFYDVDFGGGMPAYVRPLVTTVATLAYITRSRPSTGGYEIHLTMTKQAMARLLQIEFWTSLVAKLY</sequence>
<keyword evidence="3" id="KW-1185">Reference proteome</keyword>
<dbReference type="AlphaFoldDB" id="A0A9W8BLZ9"/>
<dbReference type="EMBL" id="JANBQF010000062">
    <property type="protein sequence ID" value="KAJ2006394.1"/>
    <property type="molecule type" value="Genomic_DNA"/>
</dbReference>
<reference evidence="2" key="1">
    <citation type="submission" date="2022-07" db="EMBL/GenBank/DDBJ databases">
        <title>Phylogenomic reconstructions and comparative analyses of Kickxellomycotina fungi.</title>
        <authorList>
            <person name="Reynolds N.K."/>
            <person name="Stajich J.E."/>
            <person name="Barry K."/>
            <person name="Grigoriev I.V."/>
            <person name="Crous P."/>
            <person name="Smith M.E."/>
        </authorList>
    </citation>
    <scope>NUCLEOTIDE SEQUENCE</scope>
    <source>
        <strain evidence="2">IMI 214461</strain>
    </source>
</reference>
<dbReference type="Pfam" id="PF02458">
    <property type="entry name" value="Transferase"/>
    <property type="match status" value="1"/>
</dbReference>
<evidence type="ECO:0000256" key="1">
    <source>
        <dbReference type="ARBA" id="ARBA00022679"/>
    </source>
</evidence>
<evidence type="ECO:0000313" key="3">
    <source>
        <dbReference type="Proteomes" id="UP001150907"/>
    </source>
</evidence>
<dbReference type="GO" id="GO:0016747">
    <property type="term" value="F:acyltransferase activity, transferring groups other than amino-acyl groups"/>
    <property type="evidence" value="ECO:0007669"/>
    <property type="project" value="TreeGrafter"/>
</dbReference>
<dbReference type="PANTHER" id="PTHR31642:SF310">
    <property type="entry name" value="FATTY ALCOHOL:CAFFEOYL-COA ACYLTRANSFERASE"/>
    <property type="match status" value="1"/>
</dbReference>
<accession>A0A9W8BLZ9</accession>
<dbReference type="PANTHER" id="PTHR31642">
    <property type="entry name" value="TRICHOTHECENE 3-O-ACETYLTRANSFERASE"/>
    <property type="match status" value="1"/>
</dbReference>
<comment type="caution">
    <text evidence="2">The sequence shown here is derived from an EMBL/GenBank/DDBJ whole genome shotgun (WGS) entry which is preliminary data.</text>
</comment>
<keyword evidence="1" id="KW-0808">Transferase</keyword>
<evidence type="ECO:0000313" key="2">
    <source>
        <dbReference type="EMBL" id="KAJ2006394.1"/>
    </source>
</evidence>
<dbReference type="Proteomes" id="UP001150907">
    <property type="component" value="Unassembled WGS sequence"/>
</dbReference>
<dbReference type="Gene3D" id="3.30.559.10">
    <property type="entry name" value="Chloramphenicol acetyltransferase-like domain"/>
    <property type="match status" value="2"/>
</dbReference>
<dbReference type="InterPro" id="IPR023213">
    <property type="entry name" value="CAT-like_dom_sf"/>
</dbReference>
<dbReference type="GO" id="GO:0044550">
    <property type="term" value="P:secondary metabolite biosynthetic process"/>
    <property type="evidence" value="ECO:0007669"/>
    <property type="project" value="TreeGrafter"/>
</dbReference>
<gene>
    <name evidence="2" type="ORF">H4R26_001396</name>
</gene>
<organism evidence="2 3">
    <name type="scientific">Coemansia thaxteri</name>
    <dbReference type="NCBI Taxonomy" id="2663907"/>
    <lineage>
        <taxon>Eukaryota</taxon>
        <taxon>Fungi</taxon>
        <taxon>Fungi incertae sedis</taxon>
        <taxon>Zoopagomycota</taxon>
        <taxon>Kickxellomycotina</taxon>
        <taxon>Kickxellomycetes</taxon>
        <taxon>Kickxellales</taxon>
        <taxon>Kickxellaceae</taxon>
        <taxon>Coemansia</taxon>
    </lineage>
</organism>
<proteinExistence type="predicted"/>